<proteinExistence type="predicted"/>
<accession>A0A7J8KBQ7</accession>
<reference evidence="2 3" key="1">
    <citation type="journal article" date="2020" name="Nature">
        <title>Six reference-quality genomes reveal evolution of bat adaptations.</title>
        <authorList>
            <person name="Jebb D."/>
            <person name="Huang Z."/>
            <person name="Pippel M."/>
            <person name="Hughes G.M."/>
            <person name="Lavrichenko K."/>
            <person name="Devanna P."/>
            <person name="Winkler S."/>
            <person name="Jermiin L.S."/>
            <person name="Skirmuntt E.C."/>
            <person name="Katzourakis A."/>
            <person name="Burkitt-Gray L."/>
            <person name="Ray D.A."/>
            <person name="Sullivan K.A.M."/>
            <person name="Roscito J.G."/>
            <person name="Kirilenko B.M."/>
            <person name="Davalos L.M."/>
            <person name="Corthals A.P."/>
            <person name="Power M.L."/>
            <person name="Jones G."/>
            <person name="Ransome R.D."/>
            <person name="Dechmann D.K.N."/>
            <person name="Locatelli A.G."/>
            <person name="Puechmaille S.J."/>
            <person name="Fedrigo O."/>
            <person name="Jarvis E.D."/>
            <person name="Hiller M."/>
            <person name="Vernes S.C."/>
            <person name="Myers E.W."/>
            <person name="Teeling E.C."/>
        </authorList>
    </citation>
    <scope>NUCLEOTIDE SEQUENCE [LARGE SCALE GENOMIC DNA]</scope>
    <source>
        <strain evidence="2">MRouAeg1</strain>
        <tissue evidence="2">Muscle</tissue>
    </source>
</reference>
<dbReference type="Proteomes" id="UP000593571">
    <property type="component" value="Unassembled WGS sequence"/>
</dbReference>
<name>A0A7J8KBQ7_ROUAE</name>
<evidence type="ECO:0000313" key="2">
    <source>
        <dbReference type="EMBL" id="KAF6506264.1"/>
    </source>
</evidence>
<protein>
    <submittedName>
        <fullName evidence="2">Uncharacterized protein</fullName>
    </submittedName>
</protein>
<feature type="region of interest" description="Disordered" evidence="1">
    <location>
        <begin position="77"/>
        <end position="135"/>
    </location>
</feature>
<evidence type="ECO:0000256" key="1">
    <source>
        <dbReference type="SAM" id="MobiDB-lite"/>
    </source>
</evidence>
<gene>
    <name evidence="2" type="ORF">HJG63_008050</name>
</gene>
<keyword evidence="3" id="KW-1185">Reference proteome</keyword>
<dbReference type="AlphaFoldDB" id="A0A7J8KBQ7"/>
<organism evidence="2 3">
    <name type="scientific">Rousettus aegyptiacus</name>
    <name type="common">Egyptian fruit bat</name>
    <name type="synonym">Pteropus aegyptiacus</name>
    <dbReference type="NCBI Taxonomy" id="9407"/>
    <lineage>
        <taxon>Eukaryota</taxon>
        <taxon>Metazoa</taxon>
        <taxon>Chordata</taxon>
        <taxon>Craniata</taxon>
        <taxon>Vertebrata</taxon>
        <taxon>Euteleostomi</taxon>
        <taxon>Mammalia</taxon>
        <taxon>Eutheria</taxon>
        <taxon>Laurasiatheria</taxon>
        <taxon>Chiroptera</taxon>
        <taxon>Yinpterochiroptera</taxon>
        <taxon>Pteropodoidea</taxon>
        <taxon>Pteropodidae</taxon>
        <taxon>Rousettinae</taxon>
        <taxon>Rousettus</taxon>
    </lineage>
</organism>
<dbReference type="EMBL" id="JACASE010000001">
    <property type="protein sequence ID" value="KAF6506264.1"/>
    <property type="molecule type" value="Genomic_DNA"/>
</dbReference>
<comment type="caution">
    <text evidence="2">The sequence shown here is derived from an EMBL/GenBank/DDBJ whole genome shotgun (WGS) entry which is preliminary data.</text>
</comment>
<evidence type="ECO:0000313" key="3">
    <source>
        <dbReference type="Proteomes" id="UP000593571"/>
    </source>
</evidence>
<sequence length="135" mass="14448">MRLIGRGQRGDAEGHRTATCPRLPSLRQGTWGTASWERRSPKLFPSLERAASAQGDSPQGQIAALGSQWRRTLLLAAAAGGGTSRSSPGRGRQSAREPHQPPRRAAAGLRDRPLPSLTPSSLKFMDTLPSETQAT</sequence>
<feature type="region of interest" description="Disordered" evidence="1">
    <location>
        <begin position="1"/>
        <end position="38"/>
    </location>
</feature>
<feature type="compositionally biased region" description="Low complexity" evidence="1">
    <location>
        <begin position="77"/>
        <end position="92"/>
    </location>
</feature>